<dbReference type="InterPro" id="IPR012912">
    <property type="entry name" value="Plasmid_pRiA4b_Orf3-like"/>
</dbReference>
<dbReference type="AlphaFoldDB" id="A0A5C3QVY5"/>
<dbReference type="EMBL" id="ML178815">
    <property type="protein sequence ID" value="TFL06183.1"/>
    <property type="molecule type" value="Genomic_DNA"/>
</dbReference>
<organism evidence="3 4">
    <name type="scientific">Pterulicium gracile</name>
    <dbReference type="NCBI Taxonomy" id="1884261"/>
    <lineage>
        <taxon>Eukaryota</taxon>
        <taxon>Fungi</taxon>
        <taxon>Dikarya</taxon>
        <taxon>Basidiomycota</taxon>
        <taxon>Agaricomycotina</taxon>
        <taxon>Agaricomycetes</taxon>
        <taxon>Agaricomycetidae</taxon>
        <taxon>Agaricales</taxon>
        <taxon>Pleurotineae</taxon>
        <taxon>Pterulaceae</taxon>
        <taxon>Pterulicium</taxon>
    </lineage>
</organism>
<keyword evidence="4" id="KW-1185">Reference proteome</keyword>
<name>A0A5C3QVY5_9AGAR</name>
<proteinExistence type="predicted"/>
<reference evidence="3 4" key="1">
    <citation type="journal article" date="2019" name="Nat. Ecol. Evol.">
        <title>Megaphylogeny resolves global patterns of mushroom evolution.</title>
        <authorList>
            <person name="Varga T."/>
            <person name="Krizsan K."/>
            <person name="Foldi C."/>
            <person name="Dima B."/>
            <person name="Sanchez-Garcia M."/>
            <person name="Sanchez-Ramirez S."/>
            <person name="Szollosi G.J."/>
            <person name="Szarkandi J.G."/>
            <person name="Papp V."/>
            <person name="Albert L."/>
            <person name="Andreopoulos W."/>
            <person name="Angelini C."/>
            <person name="Antonin V."/>
            <person name="Barry K.W."/>
            <person name="Bougher N.L."/>
            <person name="Buchanan P."/>
            <person name="Buyck B."/>
            <person name="Bense V."/>
            <person name="Catcheside P."/>
            <person name="Chovatia M."/>
            <person name="Cooper J."/>
            <person name="Damon W."/>
            <person name="Desjardin D."/>
            <person name="Finy P."/>
            <person name="Geml J."/>
            <person name="Haridas S."/>
            <person name="Hughes K."/>
            <person name="Justo A."/>
            <person name="Karasinski D."/>
            <person name="Kautmanova I."/>
            <person name="Kiss B."/>
            <person name="Kocsube S."/>
            <person name="Kotiranta H."/>
            <person name="LaButti K.M."/>
            <person name="Lechner B.E."/>
            <person name="Liimatainen K."/>
            <person name="Lipzen A."/>
            <person name="Lukacs Z."/>
            <person name="Mihaltcheva S."/>
            <person name="Morgado L.N."/>
            <person name="Niskanen T."/>
            <person name="Noordeloos M.E."/>
            <person name="Ohm R.A."/>
            <person name="Ortiz-Santana B."/>
            <person name="Ovrebo C."/>
            <person name="Racz N."/>
            <person name="Riley R."/>
            <person name="Savchenko A."/>
            <person name="Shiryaev A."/>
            <person name="Soop K."/>
            <person name="Spirin V."/>
            <person name="Szebenyi C."/>
            <person name="Tomsovsky M."/>
            <person name="Tulloss R.E."/>
            <person name="Uehling J."/>
            <person name="Grigoriev I.V."/>
            <person name="Vagvolgyi C."/>
            <person name="Papp T."/>
            <person name="Martin F.M."/>
            <person name="Miettinen O."/>
            <person name="Hibbett D.S."/>
            <person name="Nagy L.G."/>
        </authorList>
    </citation>
    <scope>NUCLEOTIDE SEQUENCE [LARGE SCALE GENOMIC DNA]</scope>
    <source>
        <strain evidence="3 4">CBS 309.79</strain>
    </source>
</reference>
<dbReference type="Gene3D" id="3.10.290.30">
    <property type="entry name" value="MM3350-like"/>
    <property type="match status" value="1"/>
</dbReference>
<sequence>MRDSSPPFEEIGLPPPSSLASKRALSNDGTADSSKRAHTSDVTKQPNPYFALPPPTDSYVTLYFTLCRFKRTFRIVRVPRNYTFANLHMFIMFLFESSNHYLHKMEVFDNIELYKAKKGEIKEGGRINRWLRQQIADGVTDPHSCKGTEPLMHVNMRPAGQSSFGGFDDGPEGIIQKTDAERENISYKTGGSSKNENIGIKCEYDFGSPWDIDISLNDTVPFVTSHDPSHLPVMVTAKGSSPIEDDPGEVDWRTEMESQKKSISQLFYAKDLFDRFCQGTVFSIAERETLDVYDE</sequence>
<protein>
    <recommendedName>
        <fullName evidence="2">Plasmid pRiA4b Orf3-like domain-containing protein</fullName>
    </recommendedName>
</protein>
<evidence type="ECO:0000256" key="1">
    <source>
        <dbReference type="SAM" id="MobiDB-lite"/>
    </source>
</evidence>
<evidence type="ECO:0000259" key="2">
    <source>
        <dbReference type="Pfam" id="PF07929"/>
    </source>
</evidence>
<feature type="region of interest" description="Disordered" evidence="1">
    <location>
        <begin position="1"/>
        <end position="49"/>
    </location>
</feature>
<evidence type="ECO:0000313" key="4">
    <source>
        <dbReference type="Proteomes" id="UP000305067"/>
    </source>
</evidence>
<dbReference type="Proteomes" id="UP000305067">
    <property type="component" value="Unassembled WGS sequence"/>
</dbReference>
<feature type="domain" description="Plasmid pRiA4b Orf3-like" evidence="2">
    <location>
        <begin position="73"/>
        <end position="248"/>
    </location>
</feature>
<dbReference type="InterPro" id="IPR024047">
    <property type="entry name" value="MM3350-like_sf"/>
</dbReference>
<accession>A0A5C3QVY5</accession>
<dbReference type="Pfam" id="PF07929">
    <property type="entry name" value="PRiA4_ORF3"/>
    <property type="match status" value="1"/>
</dbReference>
<gene>
    <name evidence="3" type="ORF">BDV98DRAFT_600257</name>
</gene>
<dbReference type="OrthoDB" id="2940229at2759"/>
<dbReference type="SUPFAM" id="SSF159941">
    <property type="entry name" value="MM3350-like"/>
    <property type="match status" value="1"/>
</dbReference>
<evidence type="ECO:0000313" key="3">
    <source>
        <dbReference type="EMBL" id="TFL06183.1"/>
    </source>
</evidence>